<name>A0ABT1TEY4_9GAMM</name>
<dbReference type="RefSeq" id="WP_256601597.1">
    <property type="nucleotide sequence ID" value="NZ_JANIBJ010000010.1"/>
</dbReference>
<protein>
    <submittedName>
        <fullName evidence="3">Uncharacterized protein</fullName>
    </submittedName>
</protein>
<proteinExistence type="predicted"/>
<organism evidence="3 4">
    <name type="scientific">Methylomonas subterranea</name>
    <dbReference type="NCBI Taxonomy" id="2952225"/>
    <lineage>
        <taxon>Bacteria</taxon>
        <taxon>Pseudomonadati</taxon>
        <taxon>Pseudomonadota</taxon>
        <taxon>Gammaproteobacteria</taxon>
        <taxon>Methylococcales</taxon>
        <taxon>Methylococcaceae</taxon>
        <taxon>Methylomonas</taxon>
    </lineage>
</organism>
<accession>A0ABT1TEY4</accession>
<keyword evidence="2" id="KW-0732">Signal</keyword>
<evidence type="ECO:0000256" key="2">
    <source>
        <dbReference type="SAM" id="SignalP"/>
    </source>
</evidence>
<sequence>MKSSTSWKCAILLTGLAFAPLVSAVTPAEETEKKCVKPKFRDFSPAPNVEVKPESDISFHINRNADPLHVSASAKKIPLKVVVNDKKTFYYVTAKLPTELRDGFARIHIEAKAAEGDCLGQDGWLIKVSEQAGAASETKTETAQKQSAPTTEDGK</sequence>
<feature type="region of interest" description="Disordered" evidence="1">
    <location>
        <begin position="131"/>
        <end position="155"/>
    </location>
</feature>
<gene>
    <name evidence="3" type="ORF">NP590_07040</name>
</gene>
<evidence type="ECO:0000313" key="4">
    <source>
        <dbReference type="Proteomes" id="UP001524499"/>
    </source>
</evidence>
<dbReference type="EMBL" id="JANIBJ010000010">
    <property type="protein sequence ID" value="MCQ8103854.1"/>
    <property type="molecule type" value="Genomic_DNA"/>
</dbReference>
<feature type="signal peptide" evidence="2">
    <location>
        <begin position="1"/>
        <end position="24"/>
    </location>
</feature>
<dbReference type="Proteomes" id="UP001524499">
    <property type="component" value="Unassembled WGS sequence"/>
</dbReference>
<reference evidence="3 4" key="1">
    <citation type="submission" date="2022-07" db="EMBL/GenBank/DDBJ databases">
        <title>Methylomonas rivi sp. nov., Methylomonas rosea sp. nov., Methylomonas aureus sp. nov. and Methylomonas subterranea sp. nov., four novel methanotrophs isolated from a freshwater creek and the deep terrestrial subsurface.</title>
        <authorList>
            <person name="Abin C."/>
            <person name="Sankaranarayanan K."/>
            <person name="Garner C."/>
            <person name="Sindelar R."/>
            <person name="Kotary K."/>
            <person name="Garner R."/>
            <person name="Barclay S."/>
            <person name="Lawson P."/>
            <person name="Krumholz L."/>
        </authorList>
    </citation>
    <scope>NUCLEOTIDE SEQUENCE [LARGE SCALE GENOMIC DNA]</scope>
    <source>
        <strain evidence="3 4">SURF-2</strain>
    </source>
</reference>
<feature type="chain" id="PRO_5045446313" evidence="2">
    <location>
        <begin position="25"/>
        <end position="155"/>
    </location>
</feature>
<evidence type="ECO:0000256" key="1">
    <source>
        <dbReference type="SAM" id="MobiDB-lite"/>
    </source>
</evidence>
<evidence type="ECO:0000313" key="3">
    <source>
        <dbReference type="EMBL" id="MCQ8103854.1"/>
    </source>
</evidence>
<comment type="caution">
    <text evidence="3">The sequence shown here is derived from an EMBL/GenBank/DDBJ whole genome shotgun (WGS) entry which is preliminary data.</text>
</comment>
<feature type="compositionally biased region" description="Polar residues" evidence="1">
    <location>
        <begin position="141"/>
        <end position="155"/>
    </location>
</feature>
<keyword evidence="4" id="KW-1185">Reference proteome</keyword>